<dbReference type="InterPro" id="IPR051465">
    <property type="entry name" value="Cell_Envelope_Struct_Comp"/>
</dbReference>
<evidence type="ECO:0000256" key="1">
    <source>
        <dbReference type="SAM" id="SignalP"/>
    </source>
</evidence>
<feature type="domain" description="SLH" evidence="2">
    <location>
        <begin position="1666"/>
        <end position="1729"/>
    </location>
</feature>
<dbReference type="PROSITE" id="PS51272">
    <property type="entry name" value="SLH"/>
    <property type="match status" value="3"/>
</dbReference>
<dbReference type="RefSeq" id="WP_126142441.1">
    <property type="nucleotide sequence ID" value="NZ_RXHU01000049.1"/>
</dbReference>
<dbReference type="OrthoDB" id="3193440at2"/>
<gene>
    <name evidence="3" type="ORF">EJQ19_17065</name>
</gene>
<comment type="caution">
    <text evidence="3">The sequence shown here is derived from an EMBL/GenBank/DDBJ whole genome shotgun (WGS) entry which is preliminary data.</text>
</comment>
<dbReference type="Pfam" id="PF00395">
    <property type="entry name" value="SLH"/>
    <property type="match status" value="2"/>
</dbReference>
<dbReference type="Proteomes" id="UP000276128">
    <property type="component" value="Unassembled WGS sequence"/>
</dbReference>
<evidence type="ECO:0000259" key="2">
    <source>
        <dbReference type="PROSITE" id="PS51272"/>
    </source>
</evidence>
<sequence length="1795" mass="188123">MFRKVSLLLIFALALANFQWIWDGSRAAASGDVTKNASDDVVIALGQGFSDGIPALNIVGTTPNNNDQTLVNGVGVYLGDSLAAAIKFTGLSGTPTASTVLLKLVVPYVYFNHSVAPTPSDLKVNLSASNNTTWAESAQTLPSSDTVLQQNVLVASYNNDDYGILNLNTTYPGCAPVTGKVQGCLIFDVTSYVNSKLAGGAVTFVLTSPNTSGTALFTFHDDNNATYPSQLIFAAPSDTTPPVVTGVTEGGLYNTNRVISFDEGTATLNGIGFANGSTVSAEGNYTLIVTDAASNVTTVHFTIDKTGPTVNGATHGQSYNTNRTLTLSDGTATLDNNPYTGGTVISTEGTHTLVATDAAGNTTTVTFTIDKTAPTVSGVTESGLYKVDKQITFNEGVAKLDGVNFTSGDTVSTEGDHTIVVTDAAGNLTTVHFTIDKTAPVVTGATHGQSYNTDRTLTLSDGTATLDNNPYTGGTVISTEGEHTLVATDAAGNTTTVTFTIDKTAPTVSGVTESGLYKVDKQITFNEGTAKLDGVNFASGDTVNTEGDHTIVVTDAAGNSTTVHFTIDKTGPTVTGATHGQSYNTDRTLTLSDGTATLDNNPYTGGTVISTEGEHTLVATDAAGNTTTVTFTIDKTAPTVSGVTESGLYKVDKQITFDEGTAKLDGVNFASGDTVNTEGDHTIVVTDAAGNSTTVHFTIDKTGPTVTGATHGQSYNTDRTLTLSDGTATLDNNPYTGGTVISTEGEHTLVATDAAGNTTTVTFTIDKTAPTVSGVTESGLYKEDRQITFNEGIAKLDGVNFTSGDTVSTEGDHTIVVTDAAGNLTTVHFTIDKTAPVVTGATHGQSYKNDVTLIVSGGTAKLDNASYTGETISAEGTYTLVATDAAGNTTTVTFTIDKTAPTVSGVTESGLYKEDRQITFNEGIAKLDGVNFTSGDTVSTEGDHTIVVTDAAGNLTTVHFTIDKTAPVVTGAADGQSYKTDITLIVSGGTAKLDNAPYTGGTVISTEGEHTLVATDAAGNMTTVTFTIDKTAPIVTGVEENGLYKVDKEITFNEGNATLGSSAFTSGTTVSTEGAHTLTVTDTAGNVTTVHFTIDKTAPVISGAANNGSYTNDLLVSFNEGTAMLDGSPFSSGSTVSVEGVHSLIVRDEAGNEVSIQFTLDKTAPTGSIQINNGDATAKHKEVELILAASDGSGVGGVQARFSNDNSVWTEWESPSASKTWTLTNGKGEKTVYMQLKDAFGNSENYSDTITYKSVPAITNHAKSLTVNQQVYLTEDYFGYSNEDESDLQHIKIVTLPTHGTLKLGNLAVVADQEIPFADIDKLSFTPDSYWSGETKIVWNSYDGELYADHDATITLTYVDNSSTDTPPPAAGGGAVVEDGVQVIVNGVVQEKLATAKSETTPEGRRRSTITIDEAKMNAKLEKEGNKAVVTIPFTKDADQVFGVLNGQMVKNMETREAVLQVQTKTASYSIPAQQINIDAVSAAFNGMVALKDIEVKVEISNLSPNDPAVTVQRQKNGNVTIIAPAVEFNLIGSYNGKEVEVSKFNAYVERTIAIPDGVDPKKITTGVVAMADGTFVHVPTRVIQKDGKYFAVINSLTNSIYSVIYNEKSFLDVVGHWSETAVDEMGARLVINGIDDSHFAPDRAITRAEFTAVVVRALGLRESNHSIAYGDVAKGDWFYTAVAIAQEYGLVQGYSDASFAPEQPISRQEAMVIVKRALKLAGHDKTLSASQIADRLGAFSDSQAFGDWAQSAAALCMEMNIVEGSEGFARPTSDITRAETAVIILRMLEAADLI</sequence>
<keyword evidence="4" id="KW-1185">Reference proteome</keyword>
<dbReference type="InterPro" id="IPR001119">
    <property type="entry name" value="SLH_dom"/>
</dbReference>
<evidence type="ECO:0000313" key="3">
    <source>
        <dbReference type="EMBL" id="RTE08542.1"/>
    </source>
</evidence>
<accession>A0A3S0AAP9</accession>
<proteinExistence type="predicted"/>
<evidence type="ECO:0000313" key="4">
    <source>
        <dbReference type="Proteomes" id="UP000276128"/>
    </source>
</evidence>
<dbReference type="PANTHER" id="PTHR43308">
    <property type="entry name" value="OUTER MEMBRANE PROTEIN ALPHA-RELATED"/>
    <property type="match status" value="1"/>
</dbReference>
<dbReference type="PANTHER" id="PTHR43308:SF5">
    <property type="entry name" value="S-LAYER PROTEIN _ PEPTIDOGLYCAN ENDO-BETA-N-ACETYLGLUCOSAMINIDASE"/>
    <property type="match status" value="1"/>
</dbReference>
<protein>
    <recommendedName>
        <fullName evidence="2">SLH domain-containing protein</fullName>
    </recommendedName>
</protein>
<feature type="signal peptide" evidence="1">
    <location>
        <begin position="1"/>
        <end position="21"/>
    </location>
</feature>
<reference evidence="3 4" key="1">
    <citation type="submission" date="2018-12" db="EMBL/GenBank/DDBJ databases">
        <title>Bacillus ochoae sp. nov., Paenibacillus whitsoniae sp. nov., Paenibacillus spiritus sp. nov. Isolated from the Mars Exploration Rover during spacecraft assembly.</title>
        <authorList>
            <person name="Seuylemezian A."/>
            <person name="Vaishampayan P."/>
        </authorList>
    </citation>
    <scope>NUCLEOTIDE SEQUENCE [LARGE SCALE GENOMIC DNA]</scope>
    <source>
        <strain evidence="3 4">MER 54</strain>
    </source>
</reference>
<feature type="chain" id="PRO_5038349307" description="SLH domain-containing protein" evidence="1">
    <location>
        <begin position="22"/>
        <end position="1795"/>
    </location>
</feature>
<name>A0A3S0AAP9_9BACL</name>
<feature type="domain" description="SLH" evidence="2">
    <location>
        <begin position="1737"/>
        <end position="1795"/>
    </location>
</feature>
<feature type="domain" description="SLH" evidence="2">
    <location>
        <begin position="1606"/>
        <end position="1665"/>
    </location>
</feature>
<dbReference type="EMBL" id="RXHU01000049">
    <property type="protein sequence ID" value="RTE08542.1"/>
    <property type="molecule type" value="Genomic_DNA"/>
</dbReference>
<organism evidence="3 4">
    <name type="scientific">Paenibacillus whitsoniae</name>
    <dbReference type="NCBI Taxonomy" id="2496558"/>
    <lineage>
        <taxon>Bacteria</taxon>
        <taxon>Bacillati</taxon>
        <taxon>Bacillota</taxon>
        <taxon>Bacilli</taxon>
        <taxon>Bacillales</taxon>
        <taxon>Paenibacillaceae</taxon>
        <taxon>Paenibacillus</taxon>
    </lineage>
</organism>
<keyword evidence="1" id="KW-0732">Signal</keyword>